<reference evidence="2 3" key="1">
    <citation type="journal article" date="2011" name="Proc. Natl. Acad. Sci. U.S.A.">
        <title>Niche of harmful alga Aureococcus anophagefferens revealed through ecogenomics.</title>
        <authorList>
            <person name="Gobler C.J."/>
            <person name="Berry D.L."/>
            <person name="Dyhrman S.T."/>
            <person name="Wilhelm S.W."/>
            <person name="Salamov A."/>
            <person name="Lobanov A.V."/>
            <person name="Zhang Y."/>
            <person name="Collier J.L."/>
            <person name="Wurch L.L."/>
            <person name="Kustka A.B."/>
            <person name="Dill B.D."/>
            <person name="Shah M."/>
            <person name="VerBerkmoes N.C."/>
            <person name="Kuo A."/>
            <person name="Terry A."/>
            <person name="Pangilinan J."/>
            <person name="Lindquist E.A."/>
            <person name="Lucas S."/>
            <person name="Paulsen I.T."/>
            <person name="Hattenrath-Lehmann T.K."/>
            <person name="Talmage S.C."/>
            <person name="Walker E.A."/>
            <person name="Koch F."/>
            <person name="Burson A.M."/>
            <person name="Marcoval M.A."/>
            <person name="Tang Y.Z."/>
            <person name="Lecleir G.R."/>
            <person name="Coyne K.J."/>
            <person name="Berg G.M."/>
            <person name="Bertrand E.M."/>
            <person name="Saito M.A."/>
            <person name="Gladyshev V.N."/>
            <person name="Grigoriev I.V."/>
        </authorList>
    </citation>
    <scope>NUCLEOTIDE SEQUENCE [LARGE SCALE GENOMIC DNA]</scope>
    <source>
        <strain evidence="3">CCMP 1984</strain>
    </source>
</reference>
<feature type="compositionally biased region" description="Basic and acidic residues" evidence="1">
    <location>
        <begin position="1"/>
        <end position="13"/>
    </location>
</feature>
<proteinExistence type="predicted"/>
<evidence type="ECO:0000313" key="3">
    <source>
        <dbReference type="Proteomes" id="UP000002729"/>
    </source>
</evidence>
<feature type="region of interest" description="Disordered" evidence="1">
    <location>
        <begin position="1"/>
        <end position="55"/>
    </location>
</feature>
<dbReference type="KEGG" id="aaf:AURANDRAFT_69418"/>
<dbReference type="EMBL" id="GL834079">
    <property type="protein sequence ID" value="EGB01867.1"/>
    <property type="molecule type" value="Genomic_DNA"/>
</dbReference>
<evidence type="ECO:0000313" key="2">
    <source>
        <dbReference type="EMBL" id="EGB01867.1"/>
    </source>
</evidence>
<evidence type="ECO:0000256" key="1">
    <source>
        <dbReference type="SAM" id="MobiDB-lite"/>
    </source>
</evidence>
<dbReference type="Proteomes" id="UP000002729">
    <property type="component" value="Unassembled WGS sequence"/>
</dbReference>
<dbReference type="GeneID" id="20227493"/>
<protein>
    <submittedName>
        <fullName evidence="2">Expressed protein</fullName>
    </submittedName>
</protein>
<gene>
    <name evidence="2" type="ORF">AURANDRAFT_69418</name>
</gene>
<dbReference type="RefSeq" id="XP_009043434.1">
    <property type="nucleotide sequence ID" value="XM_009045186.1"/>
</dbReference>
<organism evidence="3">
    <name type="scientific">Aureococcus anophagefferens</name>
    <name type="common">Harmful bloom alga</name>
    <dbReference type="NCBI Taxonomy" id="44056"/>
    <lineage>
        <taxon>Eukaryota</taxon>
        <taxon>Sar</taxon>
        <taxon>Stramenopiles</taxon>
        <taxon>Ochrophyta</taxon>
        <taxon>Pelagophyceae</taxon>
        <taxon>Pelagomonadales</taxon>
        <taxon>Pelagomonadaceae</taxon>
        <taxon>Aureococcus</taxon>
    </lineage>
</organism>
<sequence>MAEKNGLEGHDETSAFSPVTRAETPITLTPYEESTKVSISPSPSLSPPPSTLPRVTSRDALESALDSRADRLLALATRGLDLEPPATPAPAASAARVTLADYDGFAVGRDVD</sequence>
<accession>F0YSP2</accession>
<dbReference type="InParanoid" id="F0YSP2"/>
<name>F0YSP2_AURAN</name>
<feature type="non-terminal residue" evidence="2">
    <location>
        <position position="112"/>
    </location>
</feature>
<dbReference type="AlphaFoldDB" id="F0YSP2"/>
<keyword evidence="3" id="KW-1185">Reference proteome</keyword>